<gene>
    <name evidence="5" type="ORF">PHLCEN_2v13685</name>
</gene>
<comment type="caution">
    <text evidence="5">The sequence shown here is derived from an EMBL/GenBank/DDBJ whole genome shotgun (WGS) entry which is preliminary data.</text>
</comment>
<dbReference type="EMBL" id="MLYV02001351">
    <property type="protein sequence ID" value="PSR70434.1"/>
    <property type="molecule type" value="Genomic_DNA"/>
</dbReference>
<dbReference type="OrthoDB" id="10006572at2759"/>
<sequence length="461" mass="50320">MPAYTGRQSARRTRSSTSNTSSPDASPVSEAAQSINTRPSTTQRRLTIDPSSSSSTANVKTGEAVQSILSARKCWRHIKGKEEAVWPPELEAALIEGLEQYRPAESKSTRVLGRFPMRNKFVADHILATTGIRRTPKQVGSRIQQLRDTNSGKHILKAISDRHYEMMHPGARRGMSDHTMEDHSLPSASTEYLSPVLPPPPSEVYIQTLPPRAAWHARSLGSYPSALADIHSQDPRPLHKIDPTVTFTASSQSACQSSFRVYKHGNFIYHEVAPVKITPASGSSGGSSPLFMYTTSLVPAYWAQLCAAEDPSSYTIHQELIRTHHAPHTNSVSPYVLLSVVYRFVDATSQPTPPLSPHSSCGDSDIDFITFPAESTLYSFSPVSDNVKSYDHTLGDSGSISGMMHPFDDGYSSIPTTPLDMPVTGLNPWIFSPSALLSPCLPAQSCDSYFDPSSAYGAHVF</sequence>
<dbReference type="InterPro" id="IPR000818">
    <property type="entry name" value="TEA/ATTS_dom"/>
</dbReference>
<dbReference type="Pfam" id="PF01285">
    <property type="entry name" value="TEA"/>
    <property type="match status" value="1"/>
</dbReference>
<dbReference type="STRING" id="98765.A0A2R6NDK3"/>
<evidence type="ECO:0000259" key="4">
    <source>
        <dbReference type="PROSITE" id="PS51088"/>
    </source>
</evidence>
<comment type="similarity">
    <text evidence="1">Belongs to the TEC1 family.</text>
</comment>
<organism evidence="5 6">
    <name type="scientific">Hermanssonia centrifuga</name>
    <dbReference type="NCBI Taxonomy" id="98765"/>
    <lineage>
        <taxon>Eukaryota</taxon>
        <taxon>Fungi</taxon>
        <taxon>Dikarya</taxon>
        <taxon>Basidiomycota</taxon>
        <taxon>Agaricomycotina</taxon>
        <taxon>Agaricomycetes</taxon>
        <taxon>Polyporales</taxon>
        <taxon>Meruliaceae</taxon>
        <taxon>Hermanssonia</taxon>
    </lineage>
</organism>
<dbReference type="Gene3D" id="6.10.20.40">
    <property type="entry name" value="TEA/ATTS domain"/>
    <property type="match status" value="1"/>
</dbReference>
<dbReference type="GO" id="GO:0003700">
    <property type="term" value="F:DNA-binding transcription factor activity"/>
    <property type="evidence" value="ECO:0007669"/>
    <property type="project" value="InterPro"/>
</dbReference>
<evidence type="ECO:0000313" key="6">
    <source>
        <dbReference type="Proteomes" id="UP000186601"/>
    </source>
</evidence>
<feature type="compositionally biased region" description="Polar residues" evidence="3">
    <location>
        <begin position="31"/>
        <end position="59"/>
    </location>
</feature>
<proteinExistence type="inferred from homology"/>
<evidence type="ECO:0000256" key="3">
    <source>
        <dbReference type="SAM" id="MobiDB-lite"/>
    </source>
</evidence>
<dbReference type="Proteomes" id="UP000186601">
    <property type="component" value="Unassembled WGS sequence"/>
</dbReference>
<dbReference type="PROSITE" id="PS51088">
    <property type="entry name" value="TEA_2"/>
    <property type="match status" value="1"/>
</dbReference>
<reference evidence="5 6" key="1">
    <citation type="submission" date="2018-02" db="EMBL/GenBank/DDBJ databases">
        <title>Genome sequence of the basidiomycete white-rot fungus Phlebia centrifuga.</title>
        <authorList>
            <person name="Granchi Z."/>
            <person name="Peng M."/>
            <person name="de Vries R.P."/>
            <person name="Hilden K."/>
            <person name="Makela M.R."/>
            <person name="Grigoriev I."/>
            <person name="Riley R."/>
        </authorList>
    </citation>
    <scope>NUCLEOTIDE SEQUENCE [LARGE SCALE GENOMIC DNA]</scope>
    <source>
        <strain evidence="5 6">FBCC195</strain>
    </source>
</reference>
<evidence type="ECO:0000313" key="5">
    <source>
        <dbReference type="EMBL" id="PSR70434.1"/>
    </source>
</evidence>
<dbReference type="SMART" id="SM00426">
    <property type="entry name" value="TEA"/>
    <property type="match status" value="1"/>
</dbReference>
<evidence type="ECO:0000256" key="2">
    <source>
        <dbReference type="PROSITE-ProRule" id="PRU00505"/>
    </source>
</evidence>
<protein>
    <recommendedName>
        <fullName evidence="4">TEA domain-containing protein</fullName>
    </recommendedName>
</protein>
<feature type="domain" description="TEA" evidence="4">
    <location>
        <begin position="79"/>
        <end position="153"/>
    </location>
</feature>
<dbReference type="AlphaFoldDB" id="A0A2R6NDK3"/>
<keyword evidence="6" id="KW-1185">Reference proteome</keyword>
<evidence type="ECO:0000256" key="1">
    <source>
        <dbReference type="ARBA" id="ARBA00008421"/>
    </source>
</evidence>
<accession>A0A2R6NDK3</accession>
<dbReference type="InterPro" id="IPR038096">
    <property type="entry name" value="TEA/ATTS_sf"/>
</dbReference>
<name>A0A2R6NDK3_9APHY</name>
<feature type="region of interest" description="Disordered" evidence="3">
    <location>
        <begin position="1"/>
        <end position="61"/>
    </location>
</feature>
<feature type="DNA-binding region" description="TEA" evidence="2">
    <location>
        <begin position="79"/>
        <end position="153"/>
    </location>
</feature>